<dbReference type="SUPFAM" id="SSF56214">
    <property type="entry name" value="4'-phosphopantetheinyl transferase"/>
    <property type="match status" value="2"/>
</dbReference>
<organism evidence="5 6">
    <name type="scientific">Actinacidiphila alni</name>
    <dbReference type="NCBI Taxonomy" id="380248"/>
    <lineage>
        <taxon>Bacteria</taxon>
        <taxon>Bacillati</taxon>
        <taxon>Actinomycetota</taxon>
        <taxon>Actinomycetes</taxon>
        <taxon>Kitasatosporales</taxon>
        <taxon>Streptomycetaceae</taxon>
        <taxon>Actinacidiphila</taxon>
    </lineage>
</organism>
<dbReference type="Gene3D" id="3.90.470.20">
    <property type="entry name" value="4'-phosphopantetheinyl transferase domain"/>
    <property type="match status" value="2"/>
</dbReference>
<evidence type="ECO:0000256" key="2">
    <source>
        <dbReference type="ARBA" id="ARBA00022679"/>
    </source>
</evidence>
<evidence type="ECO:0000313" key="6">
    <source>
        <dbReference type="Proteomes" id="UP000199323"/>
    </source>
</evidence>
<keyword evidence="6" id="KW-1185">Reference proteome</keyword>
<dbReference type="OrthoDB" id="190168at2"/>
<dbReference type="EMBL" id="FONG01000003">
    <property type="protein sequence ID" value="SFE51440.1"/>
    <property type="molecule type" value="Genomic_DNA"/>
</dbReference>
<dbReference type="GO" id="GO:0008897">
    <property type="term" value="F:holo-[acyl-carrier-protein] synthase activity"/>
    <property type="evidence" value="ECO:0007669"/>
    <property type="project" value="InterPro"/>
</dbReference>
<dbReference type="Proteomes" id="UP000199323">
    <property type="component" value="Unassembled WGS sequence"/>
</dbReference>
<dbReference type="Pfam" id="PF01648">
    <property type="entry name" value="ACPS"/>
    <property type="match status" value="1"/>
</dbReference>
<dbReference type="InterPro" id="IPR008278">
    <property type="entry name" value="4-PPantetheinyl_Trfase_dom"/>
</dbReference>
<feature type="domain" description="4'-phosphopantetheinyl transferase" evidence="4">
    <location>
        <begin position="138"/>
        <end position="201"/>
    </location>
</feature>
<comment type="similarity">
    <text evidence="1">Belongs to the P-Pant transferase superfamily. Gsp/Sfp/HetI/AcpT family.</text>
</comment>
<keyword evidence="2 5" id="KW-0808">Transferase</keyword>
<dbReference type="AlphaFoldDB" id="A0A1I2B8G2"/>
<gene>
    <name evidence="5" type="ORF">SAMN05216251_103363</name>
</gene>
<sequence>MSGAVERTGAATAPALTLAPGDLHIWVLPRPWTHTDPAPLPVGELDDGERDRAAGLTRTGDRVRYLSAHVALRRLLSAYTGIEPQALRLGRDRCPCCGGPHGRPVLLGRGRETAQDWPQFSLSHSHQVAVVALAGATVGVDVQRVPPANAVRLCLPDLHPAEQAELAAVPGRRRPAAFARLWTRKEAYLKGLGTGLRRDLAADYLGTGAPGPARRGTPHRPAGWSVTDVPGPPGHATAAAVRTPHHYRTVVRTLTADCLHAEDATELIADSRARVHRVPQTAARRSQK</sequence>
<accession>A0A1I2B8G2</accession>
<evidence type="ECO:0000256" key="3">
    <source>
        <dbReference type="SAM" id="MobiDB-lite"/>
    </source>
</evidence>
<dbReference type="InterPro" id="IPR050559">
    <property type="entry name" value="P-Pant_transferase_sf"/>
</dbReference>
<feature type="region of interest" description="Disordered" evidence="3">
    <location>
        <begin position="208"/>
        <end position="241"/>
    </location>
</feature>
<dbReference type="STRING" id="380248.SAMN05216251_103363"/>
<proteinExistence type="inferred from homology"/>
<protein>
    <submittedName>
        <fullName evidence="5">4'-phosphopantetheinyl transferase</fullName>
    </submittedName>
</protein>
<reference evidence="6" key="1">
    <citation type="submission" date="2016-10" db="EMBL/GenBank/DDBJ databases">
        <authorList>
            <person name="Varghese N."/>
            <person name="Submissions S."/>
        </authorList>
    </citation>
    <scope>NUCLEOTIDE SEQUENCE [LARGE SCALE GENOMIC DNA]</scope>
    <source>
        <strain evidence="6">CGMCC 4.3510</strain>
    </source>
</reference>
<evidence type="ECO:0000259" key="4">
    <source>
        <dbReference type="Pfam" id="PF01648"/>
    </source>
</evidence>
<dbReference type="GO" id="GO:0000287">
    <property type="term" value="F:magnesium ion binding"/>
    <property type="evidence" value="ECO:0007669"/>
    <property type="project" value="InterPro"/>
</dbReference>
<dbReference type="RefSeq" id="WP_093712561.1">
    <property type="nucleotide sequence ID" value="NZ_FONG01000003.1"/>
</dbReference>
<evidence type="ECO:0000313" key="5">
    <source>
        <dbReference type="EMBL" id="SFE51440.1"/>
    </source>
</evidence>
<dbReference type="GO" id="GO:0019878">
    <property type="term" value="P:lysine biosynthetic process via aminoadipic acid"/>
    <property type="evidence" value="ECO:0007669"/>
    <property type="project" value="TreeGrafter"/>
</dbReference>
<dbReference type="PANTHER" id="PTHR12215">
    <property type="entry name" value="PHOSPHOPANTETHEINE TRANSFERASE"/>
    <property type="match status" value="1"/>
</dbReference>
<name>A0A1I2B8G2_9ACTN</name>
<evidence type="ECO:0000256" key="1">
    <source>
        <dbReference type="ARBA" id="ARBA00010990"/>
    </source>
</evidence>
<dbReference type="GO" id="GO:0005829">
    <property type="term" value="C:cytosol"/>
    <property type="evidence" value="ECO:0007669"/>
    <property type="project" value="TreeGrafter"/>
</dbReference>
<dbReference type="PANTHER" id="PTHR12215:SF10">
    <property type="entry name" value="L-AMINOADIPATE-SEMIALDEHYDE DEHYDROGENASE-PHOSPHOPANTETHEINYL TRANSFERASE"/>
    <property type="match status" value="1"/>
</dbReference>
<dbReference type="InterPro" id="IPR037143">
    <property type="entry name" value="4-PPantetheinyl_Trfase_dom_sf"/>
</dbReference>